<organism evidence="3 4">
    <name type="scientific">Rotaria sordida</name>
    <dbReference type="NCBI Taxonomy" id="392033"/>
    <lineage>
        <taxon>Eukaryota</taxon>
        <taxon>Metazoa</taxon>
        <taxon>Spiralia</taxon>
        <taxon>Gnathifera</taxon>
        <taxon>Rotifera</taxon>
        <taxon>Eurotatoria</taxon>
        <taxon>Bdelloidea</taxon>
        <taxon>Philodinida</taxon>
        <taxon>Philodinidae</taxon>
        <taxon>Rotaria</taxon>
    </lineage>
</organism>
<feature type="compositionally biased region" description="Polar residues" evidence="1">
    <location>
        <begin position="700"/>
        <end position="709"/>
    </location>
</feature>
<reference evidence="3" key="1">
    <citation type="submission" date="2021-02" db="EMBL/GenBank/DDBJ databases">
        <authorList>
            <person name="Nowell W R."/>
        </authorList>
    </citation>
    <scope>NUCLEOTIDE SEQUENCE</scope>
</reference>
<feature type="region of interest" description="Disordered" evidence="1">
    <location>
        <begin position="388"/>
        <end position="452"/>
    </location>
</feature>
<evidence type="ECO:0000259" key="2">
    <source>
        <dbReference type="SMART" id="SM00355"/>
    </source>
</evidence>
<evidence type="ECO:0000313" key="3">
    <source>
        <dbReference type="EMBL" id="CAF1266607.1"/>
    </source>
</evidence>
<protein>
    <recommendedName>
        <fullName evidence="2">C2H2-type domain-containing protein</fullName>
    </recommendedName>
</protein>
<dbReference type="InterPro" id="IPR013087">
    <property type="entry name" value="Znf_C2H2_type"/>
</dbReference>
<feature type="region of interest" description="Disordered" evidence="1">
    <location>
        <begin position="61"/>
        <end position="80"/>
    </location>
</feature>
<evidence type="ECO:0000313" key="4">
    <source>
        <dbReference type="Proteomes" id="UP000663864"/>
    </source>
</evidence>
<gene>
    <name evidence="3" type="ORF">ZHD862_LOCUS26188</name>
</gene>
<dbReference type="AlphaFoldDB" id="A0A815B5L2"/>
<feature type="domain" description="C2H2-type" evidence="2">
    <location>
        <begin position="312"/>
        <end position="335"/>
    </location>
</feature>
<accession>A0A815B5L2</accession>
<feature type="region of interest" description="Disordered" evidence="1">
    <location>
        <begin position="691"/>
        <end position="718"/>
    </location>
</feature>
<dbReference type="Proteomes" id="UP000663864">
    <property type="component" value="Unassembled WGS sequence"/>
</dbReference>
<proteinExistence type="predicted"/>
<feature type="domain" description="C2H2-type" evidence="2">
    <location>
        <begin position="288"/>
        <end position="310"/>
    </location>
</feature>
<name>A0A815B5L2_9BILA</name>
<dbReference type="SMART" id="SM00355">
    <property type="entry name" value="ZnF_C2H2"/>
    <property type="match status" value="2"/>
</dbReference>
<feature type="compositionally biased region" description="Basic residues" evidence="1">
    <location>
        <begin position="400"/>
        <end position="410"/>
    </location>
</feature>
<evidence type="ECO:0000256" key="1">
    <source>
        <dbReference type="SAM" id="MobiDB-lite"/>
    </source>
</evidence>
<comment type="caution">
    <text evidence="3">The sequence shown here is derived from an EMBL/GenBank/DDBJ whole genome shotgun (WGS) entry which is preliminary data.</text>
</comment>
<sequence length="725" mass="82474">MESPFSPPILYLTDDDDDTQINLNMSYGNSYKATINENLPHKKRKITNKNVHINPSTINWSKRQRNDNHHHHQQQQQQQQRITKTFINQEPETIIIDPDESIQEHHESHSFFAFDWTTETPSSTRTYVHPIQTLSRTSIQPLATAINVTKHHLDPSDTVPLIPRIHQNDRYIQHAQRKTTNIPISSNSSPPLPLPLPTSTSAFTRPSAQRVQSGKILRVPYSHSVNIPSQPVIVTHRADPLFSPAFHTQSSAPILATTTTTSTSTSEIRRQALNGNGTLSAFFDSKCYQCNICKFKTVTSSILLQHLFTHIFFCHQCSFYTYSHHNLYQHIFEKHHSNFNDDNFDPKKLDLLYVTRCQDGTFALCMDSSQPKRTTPIISSTITHTDEQLNNSSIINNNQKPKRKPPKKKTPIQSKTEDSDIVLLSEKHDTKSQPSSSSSSSSVTKHSTVTEKQTHTYVLMKHRRCFSNKNPLCLHSLTIEYSICREHTIRRMCKTQGILKRRKFQPKSKIFRLVEEVTKCLKTIVNDVVDMEENRDSNSLLCLLPNNIINLIFPTDDLNILMNSLKLNNKYDKTIAQNEQNASEYFVRTNNQHIFILSSSETQKNEQKIITSLHTSITNADSSFIQTTLNKLPISYDNTHRFLKGTIKPLPRTTDTTANPLKKNNIISSSIPLGNPEPIHCIVTRSLQHINSSSSSSSSTIDRNNNSLTSSKSKVSSIPSVIILD</sequence>
<dbReference type="EMBL" id="CAJNOT010001939">
    <property type="protein sequence ID" value="CAF1266607.1"/>
    <property type="molecule type" value="Genomic_DNA"/>
</dbReference>